<evidence type="ECO:0000256" key="1">
    <source>
        <dbReference type="ARBA" id="ARBA00001971"/>
    </source>
</evidence>
<dbReference type="InterPro" id="IPR050121">
    <property type="entry name" value="Cytochrome_P450_monoxygenase"/>
</dbReference>
<evidence type="ECO:0000256" key="5">
    <source>
        <dbReference type="PIRSR" id="PIRSR602401-1"/>
    </source>
</evidence>
<evidence type="ECO:0000313" key="9">
    <source>
        <dbReference type="Proteomes" id="UP001358417"/>
    </source>
</evidence>
<proteinExistence type="inferred from homology"/>
<protein>
    <recommendedName>
        <fullName evidence="10">Cytochrome P450</fullName>
    </recommendedName>
</protein>
<keyword evidence="6" id="KW-0503">Monooxygenase</keyword>
<keyword evidence="5 6" id="KW-0349">Heme</keyword>
<evidence type="ECO:0000256" key="4">
    <source>
        <dbReference type="ARBA" id="ARBA00023004"/>
    </source>
</evidence>
<dbReference type="PRINTS" id="PR00385">
    <property type="entry name" value="P450"/>
</dbReference>
<feature type="binding site" description="axial binding residue" evidence="5">
    <location>
        <position position="451"/>
    </location>
    <ligand>
        <name>heme</name>
        <dbReference type="ChEBI" id="CHEBI:30413"/>
    </ligand>
    <ligandPart>
        <name>Fe</name>
        <dbReference type="ChEBI" id="CHEBI:18248"/>
    </ligandPart>
</feature>
<dbReference type="InterPro" id="IPR001128">
    <property type="entry name" value="Cyt_P450"/>
</dbReference>
<name>A0AAV9NI55_9EURO</name>
<evidence type="ECO:0000256" key="3">
    <source>
        <dbReference type="ARBA" id="ARBA00023002"/>
    </source>
</evidence>
<comment type="similarity">
    <text evidence="6">Belongs to the cytochrome P450 family.</text>
</comment>
<dbReference type="GeneID" id="89980369"/>
<keyword evidence="9" id="KW-1185">Reference proteome</keyword>
<dbReference type="GO" id="GO:0005506">
    <property type="term" value="F:iron ion binding"/>
    <property type="evidence" value="ECO:0007669"/>
    <property type="project" value="InterPro"/>
</dbReference>
<dbReference type="GO" id="GO:0004497">
    <property type="term" value="F:monooxygenase activity"/>
    <property type="evidence" value="ECO:0007669"/>
    <property type="project" value="UniProtKB-KW"/>
</dbReference>
<dbReference type="GO" id="GO:0016705">
    <property type="term" value="F:oxidoreductase activity, acting on paired donors, with incorporation or reduction of molecular oxygen"/>
    <property type="evidence" value="ECO:0007669"/>
    <property type="project" value="InterPro"/>
</dbReference>
<dbReference type="InterPro" id="IPR002401">
    <property type="entry name" value="Cyt_P450_E_grp-I"/>
</dbReference>
<dbReference type="RefSeq" id="XP_064708406.1">
    <property type="nucleotide sequence ID" value="XM_064855746.1"/>
</dbReference>
<keyword evidence="2 5" id="KW-0479">Metal-binding</keyword>
<dbReference type="PANTHER" id="PTHR24305:SF103">
    <property type="entry name" value="P450, PUTATIVE (EUROFUNG)-RELATED"/>
    <property type="match status" value="1"/>
</dbReference>
<evidence type="ECO:0000256" key="7">
    <source>
        <dbReference type="SAM" id="Phobius"/>
    </source>
</evidence>
<dbReference type="Gene3D" id="1.10.630.10">
    <property type="entry name" value="Cytochrome P450"/>
    <property type="match status" value="1"/>
</dbReference>
<dbReference type="PRINTS" id="PR00463">
    <property type="entry name" value="EP450I"/>
</dbReference>
<dbReference type="InterPro" id="IPR036396">
    <property type="entry name" value="Cyt_P450_sf"/>
</dbReference>
<evidence type="ECO:0000256" key="2">
    <source>
        <dbReference type="ARBA" id="ARBA00022723"/>
    </source>
</evidence>
<dbReference type="AlphaFoldDB" id="A0AAV9NI55"/>
<dbReference type="Proteomes" id="UP001358417">
    <property type="component" value="Unassembled WGS sequence"/>
</dbReference>
<evidence type="ECO:0008006" key="10">
    <source>
        <dbReference type="Google" id="ProtNLM"/>
    </source>
</evidence>
<dbReference type="GO" id="GO:0020037">
    <property type="term" value="F:heme binding"/>
    <property type="evidence" value="ECO:0007669"/>
    <property type="project" value="InterPro"/>
</dbReference>
<gene>
    <name evidence="8" type="ORF">LTR84_012222</name>
</gene>
<evidence type="ECO:0000256" key="6">
    <source>
        <dbReference type="RuleBase" id="RU000461"/>
    </source>
</evidence>
<comment type="cofactor">
    <cofactor evidence="1 5">
        <name>heme</name>
        <dbReference type="ChEBI" id="CHEBI:30413"/>
    </cofactor>
</comment>
<dbReference type="InterPro" id="IPR017972">
    <property type="entry name" value="Cyt_P450_CS"/>
</dbReference>
<dbReference type="PANTHER" id="PTHR24305">
    <property type="entry name" value="CYTOCHROME P450"/>
    <property type="match status" value="1"/>
</dbReference>
<organism evidence="8 9">
    <name type="scientific">Exophiala bonariae</name>
    <dbReference type="NCBI Taxonomy" id="1690606"/>
    <lineage>
        <taxon>Eukaryota</taxon>
        <taxon>Fungi</taxon>
        <taxon>Dikarya</taxon>
        <taxon>Ascomycota</taxon>
        <taxon>Pezizomycotina</taxon>
        <taxon>Eurotiomycetes</taxon>
        <taxon>Chaetothyriomycetidae</taxon>
        <taxon>Chaetothyriales</taxon>
        <taxon>Herpotrichiellaceae</taxon>
        <taxon>Exophiala</taxon>
    </lineage>
</organism>
<keyword evidence="4 5" id="KW-0408">Iron</keyword>
<keyword evidence="7" id="KW-1133">Transmembrane helix</keyword>
<dbReference type="PROSITE" id="PS00086">
    <property type="entry name" value="CYTOCHROME_P450"/>
    <property type="match status" value="1"/>
</dbReference>
<keyword evidence="7" id="KW-0812">Transmembrane</keyword>
<feature type="transmembrane region" description="Helical" evidence="7">
    <location>
        <begin position="16"/>
        <end position="35"/>
    </location>
</feature>
<keyword evidence="7" id="KW-0472">Membrane</keyword>
<keyword evidence="3 6" id="KW-0560">Oxidoreductase</keyword>
<dbReference type="Pfam" id="PF00067">
    <property type="entry name" value="p450"/>
    <property type="match status" value="1"/>
</dbReference>
<comment type="caution">
    <text evidence="8">The sequence shown here is derived from an EMBL/GenBank/DDBJ whole genome shotgun (WGS) entry which is preliminary data.</text>
</comment>
<dbReference type="SUPFAM" id="SSF48264">
    <property type="entry name" value="Cytochrome P450"/>
    <property type="match status" value="1"/>
</dbReference>
<accession>A0AAV9NI55</accession>
<reference evidence="8 9" key="1">
    <citation type="submission" date="2023-08" db="EMBL/GenBank/DDBJ databases">
        <title>Black Yeasts Isolated from many extreme environments.</title>
        <authorList>
            <person name="Coleine C."/>
            <person name="Stajich J.E."/>
            <person name="Selbmann L."/>
        </authorList>
    </citation>
    <scope>NUCLEOTIDE SEQUENCE [LARGE SCALE GENOMIC DNA]</scope>
    <source>
        <strain evidence="8 9">CCFEE 5792</strain>
    </source>
</reference>
<sequence length="505" mass="56785">MLAQTSPAIIKVDSSYIFLTLGSFFVLYCVAYISYYRYIHPLSRYPGPFVASFTNFWKVYQLWTSHLPDNLIKVHQKYGSVVRVGPNDLSFNSAEAVTQIYKAGRDMPKTGFYEGFTTFNPNLFGTRDEDIHAIRRRQLAHGFSMQSVKDMEEYIDRHIEKLLEVLEGQAKTGEAFDLKEFFAFYMLDVLGDLAFSQSFNAQVDQKPEKLPPINDHVFLACLMGMMPEMLPYLRAAAAWTPLPWLRRLFRARAQLKSLTAQCVRRRLDEKVNGRKDLLTSLINAVDPVTGAKLTEIDINTEAFAMIVAGAHTTAGTLTLLFARLLQNSEILDNVVAEIDSNIVAVPGQAIGISGLEQRIPYSTACINESFRINSVFTMTLPRSVTSPTGAEIDGHWVPKDTAVFSLNHVVHHNPALWGADTFKFDPSRFLGPEKEDSKRRLGPFGVGHRMCIGRNMAMTSILKVLTTLLKNYQLEMVDPKQKIVTANVGISEMEGPLMCLANKRH</sequence>
<evidence type="ECO:0000313" key="8">
    <source>
        <dbReference type="EMBL" id="KAK5056690.1"/>
    </source>
</evidence>
<dbReference type="EMBL" id="JAVRRD010000007">
    <property type="protein sequence ID" value="KAK5056690.1"/>
    <property type="molecule type" value="Genomic_DNA"/>
</dbReference>